<evidence type="ECO:0000256" key="1">
    <source>
        <dbReference type="SAM" id="MobiDB-lite"/>
    </source>
</evidence>
<feature type="domain" description="Integrase core" evidence="2">
    <location>
        <begin position="2"/>
        <end position="104"/>
    </location>
</feature>
<dbReference type="STRING" id="1314778.A0A5C3P854"/>
<feature type="region of interest" description="Disordered" evidence="1">
    <location>
        <begin position="138"/>
        <end position="163"/>
    </location>
</feature>
<keyword evidence="4" id="KW-1185">Reference proteome</keyword>
<dbReference type="Pfam" id="PF24764">
    <property type="entry name" value="rva_4"/>
    <property type="match status" value="1"/>
</dbReference>
<proteinExistence type="predicted"/>
<dbReference type="AlphaFoldDB" id="A0A5C3P854"/>
<accession>A0A5C3P854</accession>
<evidence type="ECO:0000313" key="4">
    <source>
        <dbReference type="Proteomes" id="UP000308197"/>
    </source>
</evidence>
<sequence>MEVAVWMITHRGPNRASFMWGSSTRNTRIERMWVEVGTQFALRWRAFFTRLERRHRLDPEEPGHLWLLHMLFLDDINADCRAFQHEWNHHPISGIAKNQTPADMRLLSDLTQGYLPGDDLNDIHPNLLSRYYGAEGRKRRLGPGQTGAGHYEDDPSEDTEDLDDHVAADQQRHVRHAPIPVPSSNSPFSQENEQIFVQCLHAARAEELVPEGYGLTEAEWGNVFYGDDEEISLGRSGKKAVVELPFSVWFRRAVEWAQALQIMSQLLMLQNGDI</sequence>
<dbReference type="Proteomes" id="UP000308197">
    <property type="component" value="Unassembled WGS sequence"/>
</dbReference>
<evidence type="ECO:0000259" key="2">
    <source>
        <dbReference type="Pfam" id="PF24764"/>
    </source>
</evidence>
<gene>
    <name evidence="3" type="ORF">K466DRAFT_577313</name>
</gene>
<dbReference type="InterPro" id="IPR058913">
    <property type="entry name" value="Integrase_dom_put"/>
</dbReference>
<dbReference type="PANTHER" id="PTHR46791">
    <property type="entry name" value="EXPRESSED PROTEIN"/>
    <property type="match status" value="1"/>
</dbReference>
<protein>
    <recommendedName>
        <fullName evidence="2">Integrase core domain-containing protein</fullName>
    </recommendedName>
</protein>
<reference evidence="3 4" key="1">
    <citation type="journal article" date="2019" name="Nat. Ecol. Evol.">
        <title>Megaphylogeny resolves global patterns of mushroom evolution.</title>
        <authorList>
            <person name="Varga T."/>
            <person name="Krizsan K."/>
            <person name="Foldi C."/>
            <person name="Dima B."/>
            <person name="Sanchez-Garcia M."/>
            <person name="Sanchez-Ramirez S."/>
            <person name="Szollosi G.J."/>
            <person name="Szarkandi J.G."/>
            <person name="Papp V."/>
            <person name="Albert L."/>
            <person name="Andreopoulos W."/>
            <person name="Angelini C."/>
            <person name="Antonin V."/>
            <person name="Barry K.W."/>
            <person name="Bougher N.L."/>
            <person name="Buchanan P."/>
            <person name="Buyck B."/>
            <person name="Bense V."/>
            <person name="Catcheside P."/>
            <person name="Chovatia M."/>
            <person name="Cooper J."/>
            <person name="Damon W."/>
            <person name="Desjardin D."/>
            <person name="Finy P."/>
            <person name="Geml J."/>
            <person name="Haridas S."/>
            <person name="Hughes K."/>
            <person name="Justo A."/>
            <person name="Karasinski D."/>
            <person name="Kautmanova I."/>
            <person name="Kiss B."/>
            <person name="Kocsube S."/>
            <person name="Kotiranta H."/>
            <person name="LaButti K.M."/>
            <person name="Lechner B.E."/>
            <person name="Liimatainen K."/>
            <person name="Lipzen A."/>
            <person name="Lukacs Z."/>
            <person name="Mihaltcheva S."/>
            <person name="Morgado L.N."/>
            <person name="Niskanen T."/>
            <person name="Noordeloos M.E."/>
            <person name="Ohm R.A."/>
            <person name="Ortiz-Santana B."/>
            <person name="Ovrebo C."/>
            <person name="Racz N."/>
            <person name="Riley R."/>
            <person name="Savchenko A."/>
            <person name="Shiryaev A."/>
            <person name="Soop K."/>
            <person name="Spirin V."/>
            <person name="Szebenyi C."/>
            <person name="Tomsovsky M."/>
            <person name="Tulloss R.E."/>
            <person name="Uehling J."/>
            <person name="Grigoriev I.V."/>
            <person name="Vagvolgyi C."/>
            <person name="Papp T."/>
            <person name="Martin F.M."/>
            <person name="Miettinen O."/>
            <person name="Hibbett D.S."/>
            <person name="Nagy L.G."/>
        </authorList>
    </citation>
    <scope>NUCLEOTIDE SEQUENCE [LARGE SCALE GENOMIC DNA]</scope>
    <source>
        <strain evidence="3 4">HHB13444</strain>
    </source>
</reference>
<organism evidence="3 4">
    <name type="scientific">Polyporus arcularius HHB13444</name>
    <dbReference type="NCBI Taxonomy" id="1314778"/>
    <lineage>
        <taxon>Eukaryota</taxon>
        <taxon>Fungi</taxon>
        <taxon>Dikarya</taxon>
        <taxon>Basidiomycota</taxon>
        <taxon>Agaricomycotina</taxon>
        <taxon>Agaricomycetes</taxon>
        <taxon>Polyporales</taxon>
        <taxon>Polyporaceae</taxon>
        <taxon>Polyporus</taxon>
    </lineage>
</organism>
<dbReference type="EMBL" id="ML211318">
    <property type="protein sequence ID" value="TFK84420.1"/>
    <property type="molecule type" value="Genomic_DNA"/>
</dbReference>
<dbReference type="PANTHER" id="PTHR46791:SF5">
    <property type="entry name" value="CLR5 DOMAIN-CONTAINING PROTEIN-RELATED"/>
    <property type="match status" value="1"/>
</dbReference>
<name>A0A5C3P854_9APHY</name>
<dbReference type="InParanoid" id="A0A5C3P854"/>
<feature type="compositionally biased region" description="Acidic residues" evidence="1">
    <location>
        <begin position="154"/>
        <end position="163"/>
    </location>
</feature>
<evidence type="ECO:0000313" key="3">
    <source>
        <dbReference type="EMBL" id="TFK84420.1"/>
    </source>
</evidence>